<sequence>MSATSLAWLVLVVSGVLEAVWATALGRSEGFSRLVPTVVFGVAVLGSMGGLAYAMRELPTGTSYAVWVGIGASITVAWAMATGAEPASLVKILLILGIVGCVVGLKLVH</sequence>
<dbReference type="RefSeq" id="WP_227563832.1">
    <property type="nucleotide sequence ID" value="NZ_CP101989.1"/>
</dbReference>
<evidence type="ECO:0000256" key="7">
    <source>
        <dbReference type="RuleBase" id="RU003942"/>
    </source>
</evidence>
<dbReference type="PANTHER" id="PTHR30561">
    <property type="entry name" value="SMR FAMILY PROTON-DEPENDENT DRUG EFFLUX TRANSPORTER SUGE"/>
    <property type="match status" value="1"/>
</dbReference>
<dbReference type="PANTHER" id="PTHR30561:SF0">
    <property type="entry name" value="GUANIDINIUM EXPORTER"/>
    <property type="match status" value="1"/>
</dbReference>
<keyword evidence="4 7" id="KW-0812">Transmembrane</keyword>
<keyword evidence="5 8" id="KW-1133">Transmembrane helix</keyword>
<dbReference type="InterPro" id="IPR037185">
    <property type="entry name" value="EmrE-like"/>
</dbReference>
<reference evidence="9 10" key="1">
    <citation type="submission" date="2022-07" db="EMBL/GenBank/DDBJ databases">
        <title>Novel species in genus cellulomonas.</title>
        <authorList>
            <person name="Ye L."/>
        </authorList>
    </citation>
    <scope>NUCLEOTIDE SEQUENCE [LARGE SCALE GENOMIC DNA]</scope>
    <source>
        <strain evidence="10">zg-Y908</strain>
    </source>
</reference>
<keyword evidence="2" id="KW-0813">Transport</keyword>
<gene>
    <name evidence="9" type="ORF">NP075_00895</name>
</gene>
<feature type="transmembrane region" description="Helical" evidence="8">
    <location>
        <begin position="87"/>
        <end position="108"/>
    </location>
</feature>
<accession>A0ABY5K8Q5</accession>
<organism evidence="9 10">
    <name type="scientific">Cellulomonas wangsupingiae</name>
    <dbReference type="NCBI Taxonomy" id="2968085"/>
    <lineage>
        <taxon>Bacteria</taxon>
        <taxon>Bacillati</taxon>
        <taxon>Actinomycetota</taxon>
        <taxon>Actinomycetes</taxon>
        <taxon>Micrococcales</taxon>
        <taxon>Cellulomonadaceae</taxon>
        <taxon>Cellulomonas</taxon>
    </lineage>
</organism>
<feature type="transmembrane region" description="Helical" evidence="8">
    <location>
        <begin position="38"/>
        <end position="55"/>
    </location>
</feature>
<protein>
    <submittedName>
        <fullName evidence="9">SMR family transporter</fullName>
    </submittedName>
</protein>
<evidence type="ECO:0000256" key="5">
    <source>
        <dbReference type="ARBA" id="ARBA00022989"/>
    </source>
</evidence>
<evidence type="ECO:0000256" key="1">
    <source>
        <dbReference type="ARBA" id="ARBA00004651"/>
    </source>
</evidence>
<dbReference type="Gene3D" id="1.10.3730.20">
    <property type="match status" value="1"/>
</dbReference>
<dbReference type="SUPFAM" id="SSF103481">
    <property type="entry name" value="Multidrug resistance efflux transporter EmrE"/>
    <property type="match status" value="1"/>
</dbReference>
<dbReference type="Pfam" id="PF00893">
    <property type="entry name" value="Multi_Drug_Res"/>
    <property type="match status" value="1"/>
</dbReference>
<evidence type="ECO:0000256" key="8">
    <source>
        <dbReference type="SAM" id="Phobius"/>
    </source>
</evidence>
<evidence type="ECO:0000313" key="10">
    <source>
        <dbReference type="Proteomes" id="UP001317322"/>
    </source>
</evidence>
<evidence type="ECO:0000256" key="6">
    <source>
        <dbReference type="ARBA" id="ARBA00023136"/>
    </source>
</evidence>
<dbReference type="InterPro" id="IPR045324">
    <property type="entry name" value="Small_multidrug_res"/>
</dbReference>
<comment type="similarity">
    <text evidence="7">Belongs to the drug/metabolite transporter (DMT) superfamily. Small multidrug resistance (SMR) (TC 2.A.7.1) family.</text>
</comment>
<evidence type="ECO:0000256" key="4">
    <source>
        <dbReference type="ARBA" id="ARBA00022692"/>
    </source>
</evidence>
<proteinExistence type="inferred from homology"/>
<evidence type="ECO:0000256" key="3">
    <source>
        <dbReference type="ARBA" id="ARBA00022475"/>
    </source>
</evidence>
<keyword evidence="6 8" id="KW-0472">Membrane</keyword>
<comment type="subcellular location">
    <subcellularLocation>
        <location evidence="1 7">Cell membrane</location>
        <topology evidence="1 7">Multi-pass membrane protein</topology>
    </subcellularLocation>
</comment>
<dbReference type="EMBL" id="CP101989">
    <property type="protein sequence ID" value="UUI65331.1"/>
    <property type="molecule type" value="Genomic_DNA"/>
</dbReference>
<keyword evidence="3" id="KW-1003">Cell membrane</keyword>
<dbReference type="InterPro" id="IPR000390">
    <property type="entry name" value="Small_drug/metabolite_transptr"/>
</dbReference>
<feature type="transmembrane region" description="Helical" evidence="8">
    <location>
        <begin position="62"/>
        <end position="81"/>
    </location>
</feature>
<dbReference type="Proteomes" id="UP001317322">
    <property type="component" value="Chromosome"/>
</dbReference>
<name>A0ABY5K8Q5_9CELL</name>
<evidence type="ECO:0000256" key="2">
    <source>
        <dbReference type="ARBA" id="ARBA00022448"/>
    </source>
</evidence>
<evidence type="ECO:0000313" key="9">
    <source>
        <dbReference type="EMBL" id="UUI65331.1"/>
    </source>
</evidence>
<keyword evidence="10" id="KW-1185">Reference proteome</keyword>